<comment type="caution">
    <text evidence="1">The sequence shown here is derived from an EMBL/GenBank/DDBJ whole genome shotgun (WGS) entry which is preliminary data.</text>
</comment>
<proteinExistence type="predicted"/>
<reference evidence="1" key="1">
    <citation type="submission" date="2022-12" db="EMBL/GenBank/DDBJ databases">
        <authorList>
            <person name="Petersen C."/>
        </authorList>
    </citation>
    <scope>NUCLEOTIDE SEQUENCE</scope>
    <source>
        <strain evidence="1">IBT 30728</strain>
    </source>
</reference>
<keyword evidence="2" id="KW-1185">Reference proteome</keyword>
<reference evidence="1" key="2">
    <citation type="journal article" date="2023" name="IMA Fungus">
        <title>Comparative genomic study of the Penicillium genus elucidates a diverse pangenome and 15 lateral gene transfer events.</title>
        <authorList>
            <person name="Petersen C."/>
            <person name="Sorensen T."/>
            <person name="Nielsen M.R."/>
            <person name="Sondergaard T.E."/>
            <person name="Sorensen J.L."/>
            <person name="Fitzpatrick D.A."/>
            <person name="Frisvad J.C."/>
            <person name="Nielsen K.L."/>
        </authorList>
    </citation>
    <scope>NUCLEOTIDE SEQUENCE</scope>
    <source>
        <strain evidence="1">IBT 30728</strain>
    </source>
</reference>
<accession>A0A9W9XH73</accession>
<name>A0A9W9XH73_9EURO</name>
<dbReference type="AlphaFoldDB" id="A0A9W9XH73"/>
<evidence type="ECO:0000313" key="1">
    <source>
        <dbReference type="EMBL" id="KAJ5492824.1"/>
    </source>
</evidence>
<dbReference type="GeneID" id="81621422"/>
<dbReference type="EMBL" id="JAPWDQ010000002">
    <property type="protein sequence ID" value="KAJ5492824.1"/>
    <property type="molecule type" value="Genomic_DNA"/>
</dbReference>
<sequence>MATRSTAAASHLQQPGLSRMDALKYLDSVQLLPVQSLPNAVQAINTVSDALQKLQDKRRAAAEPERPVVLIVAGLDTLTEAVIRASNPLRGTALLAATLRNVNRLARTHESWLSIILVNTSGLGPAHYDLTPSVETDQAEKPRKEMPRKVSGEDSIYSVFPSPSGPLLSTLLMKTLDQGIDTHILLSNVKAAQVAEVIKDRTGSGLGKWGIWSPRR</sequence>
<dbReference type="Proteomes" id="UP001148312">
    <property type="component" value="Unassembled WGS sequence"/>
</dbReference>
<gene>
    <name evidence="1" type="ORF">N7539_001570</name>
</gene>
<evidence type="ECO:0000313" key="2">
    <source>
        <dbReference type="Proteomes" id="UP001148312"/>
    </source>
</evidence>
<protein>
    <submittedName>
        <fullName evidence="1">Uncharacterized protein</fullName>
    </submittedName>
</protein>
<dbReference type="RefSeq" id="XP_056793204.1">
    <property type="nucleotide sequence ID" value="XM_056931173.1"/>
</dbReference>
<organism evidence="1 2">
    <name type="scientific">Penicillium diatomitis</name>
    <dbReference type="NCBI Taxonomy" id="2819901"/>
    <lineage>
        <taxon>Eukaryota</taxon>
        <taxon>Fungi</taxon>
        <taxon>Dikarya</taxon>
        <taxon>Ascomycota</taxon>
        <taxon>Pezizomycotina</taxon>
        <taxon>Eurotiomycetes</taxon>
        <taxon>Eurotiomycetidae</taxon>
        <taxon>Eurotiales</taxon>
        <taxon>Aspergillaceae</taxon>
        <taxon>Penicillium</taxon>
    </lineage>
</organism>